<protein>
    <submittedName>
        <fullName evidence="2">Uncharacterized protein</fullName>
    </submittedName>
</protein>
<reference evidence="2 3" key="1">
    <citation type="journal article" date="2013" name="PLoS Genet.">
        <title>Genomic mechanisms accounting for the adaptation to parasitism in nematode-trapping fungi.</title>
        <authorList>
            <person name="Meerupati T."/>
            <person name="Andersson K.M."/>
            <person name="Friman E."/>
            <person name="Kumar D."/>
            <person name="Tunlid A."/>
            <person name="Ahren D."/>
        </authorList>
    </citation>
    <scope>NUCLEOTIDE SEQUENCE [LARGE SCALE GENOMIC DNA]</scope>
    <source>
        <strain evidence="2 3">CBS 200.50</strain>
    </source>
</reference>
<evidence type="ECO:0000313" key="2">
    <source>
        <dbReference type="EMBL" id="EPS43351.1"/>
    </source>
</evidence>
<gene>
    <name evidence="2" type="ORF">H072_2636</name>
</gene>
<feature type="transmembrane region" description="Helical" evidence="1">
    <location>
        <begin position="172"/>
        <end position="197"/>
    </location>
</feature>
<organism evidence="2 3">
    <name type="scientific">Dactylellina haptotyla (strain CBS 200.50)</name>
    <name type="common">Nematode-trapping fungus</name>
    <name type="synonym">Monacrosporium haptotylum</name>
    <dbReference type="NCBI Taxonomy" id="1284197"/>
    <lineage>
        <taxon>Eukaryota</taxon>
        <taxon>Fungi</taxon>
        <taxon>Dikarya</taxon>
        <taxon>Ascomycota</taxon>
        <taxon>Pezizomycotina</taxon>
        <taxon>Orbiliomycetes</taxon>
        <taxon>Orbiliales</taxon>
        <taxon>Orbiliaceae</taxon>
        <taxon>Dactylellina</taxon>
    </lineage>
</organism>
<sequence>MEMQSSRLMPEDSSISDAESISKNQMDEKMPSKKKIIAEKSLLGKIFPILCNLCLFASMIFCIVAGILRAPIRIAQEQIMIGSLSIQFSEDLQITLIGVVSKIIDYFLSMSIEHLAGITITSMMIGNLSKGNKATPEGASSLDFELANEMTKPWLAAYNFHKRIKRFGFASIGVWGSVKFILTLLVAFTVLLMTAAINTVALPKQRWTPEVRYCTPAERIIRLTYEFIENQAYNMGLSLTNVESRAATLLASQTWMTTSNIWYTVATHDYWQALATTNSNTADTFPVVTAIKTYQNETVTFSVRLRKVQDLYTRVPNSADYFGKVSQGYAGVFNITVPSLTTSCKELSAPQGNDTYLVRTNPIDASGRPSLRIILGPSSQYSEFKGANCSLLFRQMYHTPTGWYPSSSGNTADYVSLDTDLYGNRRDYTPTPLPVTQYDAGIVANLTNTLNTTLPAIDDLTNGFVSFMAILVRAVEGRISDSPSGAGAVAVGLAAIAQQTISLGNFLDTDTDEEICSMLRWEVYGSGPRLPWQWAIGAFLGFGILIAFVDFLAWFHPKVYVAEWIDVFGMLSLANGSPKLDAFSEDKGVAERALLYVVETDDGEVELRERKIFKLTEV</sequence>
<dbReference type="OrthoDB" id="4521923at2759"/>
<accession>S8AQN2</accession>
<name>S8AQN2_DACHA</name>
<feature type="transmembrane region" description="Helical" evidence="1">
    <location>
        <begin position="46"/>
        <end position="68"/>
    </location>
</feature>
<evidence type="ECO:0000313" key="3">
    <source>
        <dbReference type="Proteomes" id="UP000015100"/>
    </source>
</evidence>
<evidence type="ECO:0000256" key="1">
    <source>
        <dbReference type="SAM" id="Phobius"/>
    </source>
</evidence>
<dbReference type="OMA" id="WEATSIN"/>
<keyword evidence="1" id="KW-0472">Membrane</keyword>
<proteinExistence type="predicted"/>
<dbReference type="EMBL" id="AQGS01000079">
    <property type="protein sequence ID" value="EPS43351.1"/>
    <property type="molecule type" value="Genomic_DNA"/>
</dbReference>
<comment type="caution">
    <text evidence="2">The sequence shown here is derived from an EMBL/GenBank/DDBJ whole genome shotgun (WGS) entry which is preliminary data.</text>
</comment>
<reference evidence="3" key="2">
    <citation type="submission" date="2013-04" db="EMBL/GenBank/DDBJ databases">
        <title>Genomic mechanisms accounting for the adaptation to parasitism in nematode-trapping fungi.</title>
        <authorList>
            <person name="Ahren D.G."/>
        </authorList>
    </citation>
    <scope>NUCLEOTIDE SEQUENCE [LARGE SCALE GENOMIC DNA]</scope>
    <source>
        <strain evidence="3">CBS 200.50</strain>
    </source>
</reference>
<dbReference type="AlphaFoldDB" id="S8AQN2"/>
<dbReference type="eggNOG" id="ENOG502SVI9">
    <property type="taxonomic scope" value="Eukaryota"/>
</dbReference>
<keyword evidence="3" id="KW-1185">Reference proteome</keyword>
<dbReference type="Proteomes" id="UP000015100">
    <property type="component" value="Unassembled WGS sequence"/>
</dbReference>
<keyword evidence="1" id="KW-0812">Transmembrane</keyword>
<feature type="transmembrane region" description="Helical" evidence="1">
    <location>
        <begin position="532"/>
        <end position="555"/>
    </location>
</feature>
<dbReference type="HOGENOM" id="CLU_442117_0_0_1"/>
<keyword evidence="1" id="KW-1133">Transmembrane helix</keyword>